<dbReference type="InterPro" id="IPR002455">
    <property type="entry name" value="GPCR3_GABA-B"/>
</dbReference>
<protein>
    <recommendedName>
        <fullName evidence="11">G-protein coupled receptors family 3 profile domain-containing protein</fullName>
    </recommendedName>
</protein>
<feature type="signal peptide" evidence="10">
    <location>
        <begin position="1"/>
        <end position="20"/>
    </location>
</feature>
<evidence type="ECO:0000256" key="8">
    <source>
        <dbReference type="ARBA" id="ARBA00023224"/>
    </source>
</evidence>
<feature type="chain" id="PRO_5042098151" description="G-protein coupled receptors family 3 profile domain-containing protein" evidence="10">
    <location>
        <begin position="21"/>
        <end position="871"/>
    </location>
</feature>
<dbReference type="InterPro" id="IPR017978">
    <property type="entry name" value="GPCR_3_C"/>
</dbReference>
<dbReference type="GO" id="GO:0038039">
    <property type="term" value="C:G protein-coupled receptor heterodimeric complex"/>
    <property type="evidence" value="ECO:0007669"/>
    <property type="project" value="TreeGrafter"/>
</dbReference>
<name>A0AAD5TP97_9FUNG</name>
<feature type="transmembrane region" description="Helical" evidence="9">
    <location>
        <begin position="665"/>
        <end position="689"/>
    </location>
</feature>
<accession>A0AAD5TP97</accession>
<gene>
    <name evidence="12" type="ORF">HDU87_004191</name>
</gene>
<evidence type="ECO:0000313" key="12">
    <source>
        <dbReference type="EMBL" id="KAJ3177909.1"/>
    </source>
</evidence>
<evidence type="ECO:0000256" key="3">
    <source>
        <dbReference type="ARBA" id="ARBA00022989"/>
    </source>
</evidence>
<dbReference type="Gene3D" id="3.40.50.2300">
    <property type="match status" value="2"/>
</dbReference>
<keyword evidence="10" id="KW-0732">Signal</keyword>
<dbReference type="GO" id="GO:0007214">
    <property type="term" value="P:gamma-aminobutyric acid signaling pathway"/>
    <property type="evidence" value="ECO:0007669"/>
    <property type="project" value="TreeGrafter"/>
</dbReference>
<dbReference type="Pfam" id="PF00003">
    <property type="entry name" value="7tm_3"/>
    <property type="match status" value="1"/>
</dbReference>
<evidence type="ECO:0000259" key="11">
    <source>
        <dbReference type="PROSITE" id="PS50259"/>
    </source>
</evidence>
<feature type="transmembrane region" description="Helical" evidence="9">
    <location>
        <begin position="601"/>
        <end position="621"/>
    </location>
</feature>
<feature type="transmembrane region" description="Helical" evidence="9">
    <location>
        <begin position="506"/>
        <end position="528"/>
    </location>
</feature>
<keyword evidence="8" id="KW-0807">Transducer</keyword>
<dbReference type="SMART" id="SM00233">
    <property type="entry name" value="PH"/>
    <property type="match status" value="1"/>
</dbReference>
<dbReference type="Proteomes" id="UP001212152">
    <property type="component" value="Unassembled WGS sequence"/>
</dbReference>
<organism evidence="12 13">
    <name type="scientific">Geranomyces variabilis</name>
    <dbReference type="NCBI Taxonomy" id="109894"/>
    <lineage>
        <taxon>Eukaryota</taxon>
        <taxon>Fungi</taxon>
        <taxon>Fungi incertae sedis</taxon>
        <taxon>Chytridiomycota</taxon>
        <taxon>Chytridiomycota incertae sedis</taxon>
        <taxon>Chytridiomycetes</taxon>
        <taxon>Spizellomycetales</taxon>
        <taxon>Powellomycetaceae</taxon>
        <taxon>Geranomyces</taxon>
    </lineage>
</organism>
<evidence type="ECO:0000256" key="4">
    <source>
        <dbReference type="ARBA" id="ARBA00023040"/>
    </source>
</evidence>
<evidence type="ECO:0000256" key="7">
    <source>
        <dbReference type="ARBA" id="ARBA00023180"/>
    </source>
</evidence>
<feature type="domain" description="G-protein coupled receptors family 3 profile" evidence="11">
    <location>
        <begin position="440"/>
        <end position="694"/>
    </location>
</feature>
<feature type="transmembrane region" description="Helical" evidence="9">
    <location>
        <begin position="549"/>
        <end position="570"/>
    </location>
</feature>
<dbReference type="Pfam" id="PF01094">
    <property type="entry name" value="ANF_receptor"/>
    <property type="match status" value="1"/>
</dbReference>
<dbReference type="PROSITE" id="PS50259">
    <property type="entry name" value="G_PROTEIN_RECEP_F3_4"/>
    <property type="match status" value="1"/>
</dbReference>
<evidence type="ECO:0000256" key="2">
    <source>
        <dbReference type="ARBA" id="ARBA00022692"/>
    </source>
</evidence>
<evidence type="ECO:0000313" key="13">
    <source>
        <dbReference type="Proteomes" id="UP001212152"/>
    </source>
</evidence>
<sequence>MRAILSSIAFLVAALRFANATLPVLKVAVVLGFGQEKYLTATAFEGVQIAVAEINANASMLPGLTLQADEFDDNLMPARVISQAYNLTQRGYSAVIGEEYSSLSTTLNYALSTQNIFQCSAWSTSPLLSDKSNFPTFFRVTPDDNAQGLVMLQFVKQMGWKNAAVLASTDSYSQGISDVLVASAGDYGITLLAAAAYTAGAKDTANLIEKIQVLQDVGARIVFLLCADTDETVLVHRQLRAQGALGADFVYIGGDAMRSVTANADLAADDLANLQGLFTTSPQEYSARTASFKQKFSARNGSAPFDQDNCEGCASHYDAMWALAYGFQNVMLKYGQTPAQMAGNEWFDLDLNITQFLDFPAFEGATQTMSWYPNGDVSTSNFLISNIVGPNQVDIATSTGPVSVVFIPGVAVTFYGGGNTAPLDYPIFTDDVVGFTNAKYDILHAVIALFLGVIVASIPVLYVNRNSTVLRPVSPVFLALACCGMMLSLSSVYVDAIAETTSASCNGFVAMLAVGFGTVVGSILLKLFRLWRIFDNPVAGRQVFSSSKLLVGSGLIICVEILIIAIWWGAFPLRATEISDLSARRRYFKCQSDNSHGQTGLTAVLFIYNAALIVLCCYFAFATRNIYSAFNEAKAIGIAIYNILFCIIITGIVSFMGSTTVATSFVIRTIVILFAVIVTWIAVVGRFIYALVLKIDPEKFGLSNGSGSASASGGGGGGGASSMSISGKLNNMVRKTSTIGRASKPLMAPVKIGTLHCRGSSAVTTSQWRKFNLALTGAPVGLLTIIKDADPSKSLALPLATLSVISHDQFFKVSFPKGMLTFQGDDFAAWAEAIQGAKDGLEGKVKPRIDDGSGYQVLKTTEDAIEDIDIV</sequence>
<evidence type="ECO:0000256" key="6">
    <source>
        <dbReference type="ARBA" id="ARBA00023170"/>
    </source>
</evidence>
<feature type="transmembrane region" description="Helical" evidence="9">
    <location>
        <begin position="442"/>
        <end position="463"/>
    </location>
</feature>
<reference evidence="12" key="1">
    <citation type="submission" date="2020-05" db="EMBL/GenBank/DDBJ databases">
        <title>Phylogenomic resolution of chytrid fungi.</title>
        <authorList>
            <person name="Stajich J.E."/>
            <person name="Amses K."/>
            <person name="Simmons R."/>
            <person name="Seto K."/>
            <person name="Myers J."/>
            <person name="Bonds A."/>
            <person name="Quandt C.A."/>
            <person name="Barry K."/>
            <person name="Liu P."/>
            <person name="Grigoriev I."/>
            <person name="Longcore J.E."/>
            <person name="James T.Y."/>
        </authorList>
    </citation>
    <scope>NUCLEOTIDE SEQUENCE</scope>
    <source>
        <strain evidence="12">JEL0379</strain>
    </source>
</reference>
<evidence type="ECO:0000256" key="5">
    <source>
        <dbReference type="ARBA" id="ARBA00023136"/>
    </source>
</evidence>
<proteinExistence type="predicted"/>
<dbReference type="GO" id="GO:0004965">
    <property type="term" value="F:G protein-coupled GABA receptor activity"/>
    <property type="evidence" value="ECO:0007669"/>
    <property type="project" value="InterPro"/>
</dbReference>
<dbReference type="CDD" id="cd15047">
    <property type="entry name" value="7tmC_GABA-B-like"/>
    <property type="match status" value="1"/>
</dbReference>
<keyword evidence="13" id="KW-1185">Reference proteome</keyword>
<evidence type="ECO:0000256" key="10">
    <source>
        <dbReference type="SAM" id="SignalP"/>
    </source>
</evidence>
<dbReference type="PANTHER" id="PTHR10519">
    <property type="entry name" value="GABA-B RECEPTOR"/>
    <property type="match status" value="1"/>
</dbReference>
<dbReference type="EMBL" id="JADGJQ010000030">
    <property type="protein sequence ID" value="KAJ3177909.1"/>
    <property type="molecule type" value="Genomic_DNA"/>
</dbReference>
<evidence type="ECO:0000256" key="9">
    <source>
        <dbReference type="SAM" id="Phobius"/>
    </source>
</evidence>
<comment type="caution">
    <text evidence="12">The sequence shown here is derived from an EMBL/GenBank/DDBJ whole genome shotgun (WGS) entry which is preliminary data.</text>
</comment>
<keyword evidence="7" id="KW-0325">Glycoprotein</keyword>
<dbReference type="InterPro" id="IPR001849">
    <property type="entry name" value="PH_domain"/>
</dbReference>
<dbReference type="PANTHER" id="PTHR10519:SF20">
    <property type="entry name" value="G-PROTEIN COUPLED RECEPTOR 156-RELATED"/>
    <property type="match status" value="1"/>
</dbReference>
<keyword evidence="4" id="KW-0297">G-protein coupled receptor</keyword>
<dbReference type="PRINTS" id="PR01176">
    <property type="entry name" value="GABABRECEPTR"/>
</dbReference>
<dbReference type="SUPFAM" id="SSF53822">
    <property type="entry name" value="Periplasmic binding protein-like I"/>
    <property type="match status" value="1"/>
</dbReference>
<keyword evidence="6" id="KW-0675">Receptor</keyword>
<feature type="transmembrane region" description="Helical" evidence="9">
    <location>
        <begin position="475"/>
        <end position="494"/>
    </location>
</feature>
<feature type="transmembrane region" description="Helical" evidence="9">
    <location>
        <begin position="633"/>
        <end position="653"/>
    </location>
</feature>
<dbReference type="AlphaFoldDB" id="A0AAD5TP97"/>
<keyword evidence="5 9" id="KW-0472">Membrane</keyword>
<evidence type="ECO:0000256" key="1">
    <source>
        <dbReference type="ARBA" id="ARBA00004141"/>
    </source>
</evidence>
<comment type="subcellular location">
    <subcellularLocation>
        <location evidence="1">Membrane</location>
        <topology evidence="1">Multi-pass membrane protein</topology>
    </subcellularLocation>
</comment>
<keyword evidence="3 9" id="KW-1133">Transmembrane helix</keyword>
<keyword evidence="2 9" id="KW-0812">Transmembrane</keyword>
<dbReference type="InterPro" id="IPR028082">
    <property type="entry name" value="Peripla_BP_I"/>
</dbReference>
<dbReference type="InterPro" id="IPR001828">
    <property type="entry name" value="ANF_lig-bd_rcpt"/>
</dbReference>